<dbReference type="GO" id="GO:0046872">
    <property type="term" value="F:metal ion binding"/>
    <property type="evidence" value="ECO:0007669"/>
    <property type="project" value="UniProtKB-KW"/>
</dbReference>
<comment type="caution">
    <text evidence="7">The sequence shown here is derived from an EMBL/GenBank/DDBJ whole genome shotgun (WGS) entry which is preliminary data.</text>
</comment>
<keyword evidence="1" id="KW-0001">2Fe-2S</keyword>
<dbReference type="Pfam" id="PF00111">
    <property type="entry name" value="Fer2"/>
    <property type="match status" value="1"/>
</dbReference>
<dbReference type="AlphaFoldDB" id="A0A919MT02"/>
<dbReference type="InterPro" id="IPR002888">
    <property type="entry name" value="2Fe-2S-bd"/>
</dbReference>
<evidence type="ECO:0000313" key="8">
    <source>
        <dbReference type="Proteomes" id="UP000636960"/>
    </source>
</evidence>
<proteinExistence type="predicted"/>
<dbReference type="SUPFAM" id="SSF47741">
    <property type="entry name" value="CO dehydrogenase ISP C-domain like"/>
    <property type="match status" value="1"/>
</dbReference>
<dbReference type="GO" id="GO:0016491">
    <property type="term" value="F:oxidoreductase activity"/>
    <property type="evidence" value="ECO:0007669"/>
    <property type="project" value="UniProtKB-KW"/>
</dbReference>
<dbReference type="InterPro" id="IPR001041">
    <property type="entry name" value="2Fe-2S_ferredoxin-type"/>
</dbReference>
<keyword evidence="3" id="KW-0560">Oxidoreductase</keyword>
<reference evidence="7" key="1">
    <citation type="submission" date="2021-01" db="EMBL/GenBank/DDBJ databases">
        <title>Whole genome shotgun sequence of Actinoplanes rishiriensis NBRC 108556.</title>
        <authorList>
            <person name="Komaki H."/>
            <person name="Tamura T."/>
        </authorList>
    </citation>
    <scope>NUCLEOTIDE SEQUENCE</scope>
    <source>
        <strain evidence="7">NBRC 108556</strain>
    </source>
</reference>
<evidence type="ECO:0000313" key="7">
    <source>
        <dbReference type="EMBL" id="GIE94253.1"/>
    </source>
</evidence>
<gene>
    <name evidence="7" type="ORF">Ari01nite_17180</name>
</gene>
<evidence type="ECO:0000256" key="5">
    <source>
        <dbReference type="ARBA" id="ARBA00023014"/>
    </source>
</evidence>
<dbReference type="InterPro" id="IPR036884">
    <property type="entry name" value="2Fe-2S-bd_dom_sf"/>
</dbReference>
<dbReference type="GO" id="GO:0051537">
    <property type="term" value="F:2 iron, 2 sulfur cluster binding"/>
    <property type="evidence" value="ECO:0007669"/>
    <property type="project" value="UniProtKB-KW"/>
</dbReference>
<dbReference type="InterPro" id="IPR051452">
    <property type="entry name" value="Diverse_Oxidoreductases"/>
</dbReference>
<dbReference type="Gene3D" id="3.10.20.30">
    <property type="match status" value="1"/>
</dbReference>
<evidence type="ECO:0000256" key="4">
    <source>
        <dbReference type="ARBA" id="ARBA00023004"/>
    </source>
</evidence>
<name>A0A919MT02_9ACTN</name>
<dbReference type="Gene3D" id="1.10.150.120">
    <property type="entry name" value="[2Fe-2S]-binding domain"/>
    <property type="match status" value="1"/>
</dbReference>
<keyword evidence="5" id="KW-0411">Iron-sulfur</keyword>
<sequence length="149" mass="15749">MMIEFRVNGESRTVEADPDTPLLYVLRNDLGLLGARFGCGLGLCGACFVHVDGHPVPSCDTPIWSIEGRAVTTVEGLTPHPVQQALLDEQAAQCGYCVTGIVMTAAALLAREPHPTAPAVAAALDRHLCRCGAQQRMVRAVVKAGEGDD</sequence>
<dbReference type="PROSITE" id="PS00197">
    <property type="entry name" value="2FE2S_FER_1"/>
    <property type="match status" value="1"/>
</dbReference>
<keyword evidence="4" id="KW-0408">Iron</keyword>
<feature type="domain" description="2Fe-2S ferredoxin-type" evidence="6">
    <location>
        <begin position="1"/>
        <end position="77"/>
    </location>
</feature>
<dbReference type="InterPro" id="IPR036010">
    <property type="entry name" value="2Fe-2S_ferredoxin-like_sf"/>
</dbReference>
<dbReference type="EMBL" id="BOMV01000012">
    <property type="protein sequence ID" value="GIE94253.1"/>
    <property type="molecule type" value="Genomic_DNA"/>
</dbReference>
<dbReference type="CDD" id="cd00207">
    <property type="entry name" value="fer2"/>
    <property type="match status" value="1"/>
</dbReference>
<dbReference type="SUPFAM" id="SSF54292">
    <property type="entry name" value="2Fe-2S ferredoxin-like"/>
    <property type="match status" value="1"/>
</dbReference>
<evidence type="ECO:0000256" key="1">
    <source>
        <dbReference type="ARBA" id="ARBA00022714"/>
    </source>
</evidence>
<dbReference type="PANTHER" id="PTHR44379:SF6">
    <property type="entry name" value="BLR6046 PROTEIN"/>
    <property type="match status" value="1"/>
</dbReference>
<dbReference type="PANTHER" id="PTHR44379">
    <property type="entry name" value="OXIDOREDUCTASE WITH IRON-SULFUR SUBUNIT"/>
    <property type="match status" value="1"/>
</dbReference>
<keyword evidence="2" id="KW-0479">Metal-binding</keyword>
<protein>
    <submittedName>
        <fullName evidence="7">Oxidoreductase</fullName>
    </submittedName>
</protein>
<evidence type="ECO:0000256" key="3">
    <source>
        <dbReference type="ARBA" id="ARBA00023002"/>
    </source>
</evidence>
<dbReference type="InterPro" id="IPR006058">
    <property type="entry name" value="2Fe2S_fd_BS"/>
</dbReference>
<accession>A0A919MT02</accession>
<evidence type="ECO:0000256" key="2">
    <source>
        <dbReference type="ARBA" id="ARBA00022723"/>
    </source>
</evidence>
<dbReference type="Pfam" id="PF01799">
    <property type="entry name" value="Fer2_2"/>
    <property type="match status" value="1"/>
</dbReference>
<dbReference type="PROSITE" id="PS51085">
    <property type="entry name" value="2FE2S_FER_2"/>
    <property type="match status" value="1"/>
</dbReference>
<dbReference type="InterPro" id="IPR012675">
    <property type="entry name" value="Beta-grasp_dom_sf"/>
</dbReference>
<evidence type="ECO:0000259" key="6">
    <source>
        <dbReference type="PROSITE" id="PS51085"/>
    </source>
</evidence>
<dbReference type="Proteomes" id="UP000636960">
    <property type="component" value="Unassembled WGS sequence"/>
</dbReference>
<keyword evidence="8" id="KW-1185">Reference proteome</keyword>
<organism evidence="7 8">
    <name type="scientific">Paractinoplanes rishiriensis</name>
    <dbReference type="NCBI Taxonomy" id="1050105"/>
    <lineage>
        <taxon>Bacteria</taxon>
        <taxon>Bacillati</taxon>
        <taxon>Actinomycetota</taxon>
        <taxon>Actinomycetes</taxon>
        <taxon>Micromonosporales</taxon>
        <taxon>Micromonosporaceae</taxon>
        <taxon>Paractinoplanes</taxon>
    </lineage>
</organism>